<evidence type="ECO:0000313" key="2">
    <source>
        <dbReference type="EMBL" id="KAJ7610146.1"/>
    </source>
</evidence>
<dbReference type="Proteomes" id="UP001221142">
    <property type="component" value="Unassembled WGS sequence"/>
</dbReference>
<dbReference type="Pfam" id="PF00646">
    <property type="entry name" value="F-box"/>
    <property type="match status" value="1"/>
</dbReference>
<dbReference type="InterPro" id="IPR001810">
    <property type="entry name" value="F-box_dom"/>
</dbReference>
<dbReference type="AlphaFoldDB" id="A0AAD7FBA5"/>
<dbReference type="EMBL" id="JARKIF010000036">
    <property type="protein sequence ID" value="KAJ7610146.1"/>
    <property type="molecule type" value="Genomic_DNA"/>
</dbReference>
<evidence type="ECO:0000313" key="3">
    <source>
        <dbReference type="Proteomes" id="UP001221142"/>
    </source>
</evidence>
<comment type="caution">
    <text evidence="2">The sequence shown here is derived from an EMBL/GenBank/DDBJ whole genome shotgun (WGS) entry which is preliminary data.</text>
</comment>
<evidence type="ECO:0000259" key="1">
    <source>
        <dbReference type="PROSITE" id="PS50181"/>
    </source>
</evidence>
<dbReference type="InterPro" id="IPR036047">
    <property type="entry name" value="F-box-like_dom_sf"/>
</dbReference>
<reference evidence="2" key="1">
    <citation type="submission" date="2023-03" db="EMBL/GenBank/DDBJ databases">
        <title>Massive genome expansion in bonnet fungi (Mycena s.s.) driven by repeated elements and novel gene families across ecological guilds.</title>
        <authorList>
            <consortium name="Lawrence Berkeley National Laboratory"/>
            <person name="Harder C.B."/>
            <person name="Miyauchi S."/>
            <person name="Viragh M."/>
            <person name="Kuo A."/>
            <person name="Thoen E."/>
            <person name="Andreopoulos B."/>
            <person name="Lu D."/>
            <person name="Skrede I."/>
            <person name="Drula E."/>
            <person name="Henrissat B."/>
            <person name="Morin E."/>
            <person name="Kohler A."/>
            <person name="Barry K."/>
            <person name="LaButti K."/>
            <person name="Morin E."/>
            <person name="Salamov A."/>
            <person name="Lipzen A."/>
            <person name="Mereny Z."/>
            <person name="Hegedus B."/>
            <person name="Baldrian P."/>
            <person name="Stursova M."/>
            <person name="Weitz H."/>
            <person name="Taylor A."/>
            <person name="Grigoriev I.V."/>
            <person name="Nagy L.G."/>
            <person name="Martin F."/>
            <person name="Kauserud H."/>
        </authorList>
    </citation>
    <scope>NUCLEOTIDE SEQUENCE</scope>
    <source>
        <strain evidence="2">9284</strain>
    </source>
</reference>
<keyword evidence="3" id="KW-1185">Reference proteome</keyword>
<organism evidence="2 3">
    <name type="scientific">Roridomyces roridus</name>
    <dbReference type="NCBI Taxonomy" id="1738132"/>
    <lineage>
        <taxon>Eukaryota</taxon>
        <taxon>Fungi</taxon>
        <taxon>Dikarya</taxon>
        <taxon>Basidiomycota</taxon>
        <taxon>Agaricomycotina</taxon>
        <taxon>Agaricomycetes</taxon>
        <taxon>Agaricomycetidae</taxon>
        <taxon>Agaricales</taxon>
        <taxon>Marasmiineae</taxon>
        <taxon>Mycenaceae</taxon>
        <taxon>Roridomyces</taxon>
    </lineage>
</organism>
<dbReference type="SUPFAM" id="SSF81383">
    <property type="entry name" value="F-box domain"/>
    <property type="match status" value="1"/>
</dbReference>
<name>A0AAD7FBA5_9AGAR</name>
<sequence>MRKKHFKPLHILRLPTELIAETITHLSQRDLTRLCLVSKLFRDIGTPVLYRAVELRAPESARCFYNAVLDSNSSSFAGLVRSLTLQLDLRSWSSDSSSDSYIVIPRAWEGLDEMITKKLNVLVNLGHLSLLLSPHPLPESVRLALLALSFPQLKICHMNFEFYEEQGTRLMYSFLKRHPTLRHFSMSANENEGYFEQRLASTRIAMPNLRILRGPASLLRAITSNDLRAVNLALSESDLEATISALGAMTQAAMPFILCCHGSENCFTQTVDSVSRHLPQTRSLRIRRDGSLSAMDTKCAEIVKYLPRFTGLIFLSIVCTMRRNH</sequence>
<protein>
    <recommendedName>
        <fullName evidence="1">F-box domain-containing protein</fullName>
    </recommendedName>
</protein>
<accession>A0AAD7FBA5</accession>
<dbReference type="PROSITE" id="PS50181">
    <property type="entry name" value="FBOX"/>
    <property type="match status" value="1"/>
</dbReference>
<feature type="domain" description="F-box" evidence="1">
    <location>
        <begin position="8"/>
        <end position="53"/>
    </location>
</feature>
<gene>
    <name evidence="2" type="ORF">FB45DRAFT_942827</name>
</gene>
<proteinExistence type="predicted"/>